<proteinExistence type="predicted"/>
<feature type="repeat" description="ANK" evidence="3">
    <location>
        <begin position="341"/>
        <end position="374"/>
    </location>
</feature>
<evidence type="ECO:0000313" key="5">
    <source>
        <dbReference type="Proteomes" id="UP000298663"/>
    </source>
</evidence>
<evidence type="ECO:0000256" key="3">
    <source>
        <dbReference type="PROSITE-ProRule" id="PRU00023"/>
    </source>
</evidence>
<accession>A0A4V5ZXQ2</accession>
<dbReference type="Proteomes" id="UP000298663">
    <property type="component" value="Unassembled WGS sequence"/>
</dbReference>
<reference evidence="4 5" key="2">
    <citation type="journal article" date="2019" name="G3 (Bethesda)">
        <title>Hybrid Assembly of the Genome of the Entomopathogenic Nematode Steinernema carpocapsae Identifies the X-Chromosome.</title>
        <authorList>
            <person name="Serra L."/>
            <person name="Macchietto M."/>
            <person name="Macias-Munoz A."/>
            <person name="McGill C.J."/>
            <person name="Rodriguez I.M."/>
            <person name="Rodriguez B."/>
            <person name="Murad R."/>
            <person name="Mortazavi A."/>
        </authorList>
    </citation>
    <scope>NUCLEOTIDE SEQUENCE [LARGE SCALE GENOMIC DNA]</scope>
    <source>
        <strain evidence="4 5">ALL</strain>
    </source>
</reference>
<dbReference type="SMART" id="SM00248">
    <property type="entry name" value="ANK"/>
    <property type="match status" value="14"/>
</dbReference>
<dbReference type="AlphaFoldDB" id="A0A4V5ZXQ2"/>
<dbReference type="InterPro" id="IPR036770">
    <property type="entry name" value="Ankyrin_rpt-contain_sf"/>
</dbReference>
<dbReference type="Gene3D" id="1.25.40.20">
    <property type="entry name" value="Ankyrin repeat-containing domain"/>
    <property type="match status" value="2"/>
</dbReference>
<keyword evidence="2 3" id="KW-0040">ANK repeat</keyword>
<dbReference type="Pfam" id="PF12796">
    <property type="entry name" value="Ank_2"/>
    <property type="match status" value="3"/>
</dbReference>
<dbReference type="STRING" id="34508.A0A4V5ZXQ2"/>
<keyword evidence="5" id="KW-1185">Reference proteome</keyword>
<keyword evidence="1" id="KW-0677">Repeat</keyword>
<dbReference type="PROSITE" id="PS50297">
    <property type="entry name" value="ANK_REP_REGION"/>
    <property type="match status" value="2"/>
</dbReference>
<evidence type="ECO:0000256" key="2">
    <source>
        <dbReference type="ARBA" id="ARBA00023043"/>
    </source>
</evidence>
<feature type="repeat" description="ANK" evidence="3">
    <location>
        <begin position="547"/>
        <end position="579"/>
    </location>
</feature>
<evidence type="ECO:0000256" key="1">
    <source>
        <dbReference type="ARBA" id="ARBA00022737"/>
    </source>
</evidence>
<evidence type="ECO:0000313" key="4">
    <source>
        <dbReference type="EMBL" id="TKR60645.1"/>
    </source>
</evidence>
<dbReference type="PROSITE" id="PS50088">
    <property type="entry name" value="ANK_REPEAT"/>
    <property type="match status" value="3"/>
</dbReference>
<protein>
    <submittedName>
        <fullName evidence="4">Uncharacterized protein</fullName>
    </submittedName>
</protein>
<feature type="repeat" description="ANK" evidence="3">
    <location>
        <begin position="47"/>
        <end position="74"/>
    </location>
</feature>
<reference evidence="4 5" key="1">
    <citation type="journal article" date="2015" name="Genome Biol.">
        <title>Comparative genomics of Steinernema reveals deeply conserved gene regulatory networks.</title>
        <authorList>
            <person name="Dillman A.R."/>
            <person name="Macchietto M."/>
            <person name="Porter C.F."/>
            <person name="Rogers A."/>
            <person name="Williams B."/>
            <person name="Antoshechkin I."/>
            <person name="Lee M.M."/>
            <person name="Goodwin Z."/>
            <person name="Lu X."/>
            <person name="Lewis E.E."/>
            <person name="Goodrich-Blair H."/>
            <person name="Stock S.P."/>
            <person name="Adams B.J."/>
            <person name="Sternberg P.W."/>
            <person name="Mortazavi A."/>
        </authorList>
    </citation>
    <scope>NUCLEOTIDE SEQUENCE [LARGE SCALE GENOMIC DNA]</scope>
    <source>
        <strain evidence="4 5">ALL</strain>
    </source>
</reference>
<gene>
    <name evidence="4" type="ORF">L596_027863</name>
</gene>
<dbReference type="EMBL" id="AZBU02000011">
    <property type="protein sequence ID" value="TKR60645.1"/>
    <property type="molecule type" value="Genomic_DNA"/>
</dbReference>
<sequence length="703" mass="78623">MLPHQFPSPESKLSAICFRHAEQGNLAALKFAVRELRTSLDAKCEENGLTMLHYAVKGNATDVVRWLLSSGASIYEVCHKRQSPLHIAARENSVKSARLILQSLLQAVHPRGPSWNPCCSIEPDGDHPGEEKLAPLLCKDIDGNSPLHVAFEQSSADCAKLYLKYLFRMISCPNRLVDVIQMTNADFHTLFHVAVASRASLCCQIILEVDKLYETSMRFAKWKKINASILKQAVMDTTTWADSLGRTAAFLLATSRCACLEEPRDGADMEDSFLTQCCRMCRKEGYGMVRLLHKHCPTIFTMRDRSSGKSPFMVAANCGNLAVMQALYDLTGANIEDSDCHGRTSLHAAAAKGIDVVVDYLLNQVGASASVMDGDGYTPMHYAAISDRVGCIEKLHRANPQLLEVPSMSGHNAIMLAVMNYKLNALRVILHLHPSMNRCEVDYYGNTVAMLAARLDFTDAFMILSNFGFNVDKRTDDGFSIMQTAVRHNSIGILSMEHETVDLNQVDEKGATLLHVAAQHNHSLPALKFLLLQNQFKGRLIDRQDRYLRTPLHIAVQHEAIDCVEVLCRNGADVKIPDVVGYDPFMCAVDSNVLALYSVVLKYGINVNGYSIQRGLTTYDIAVHHGNEVMANYLRWYGALPFEKMQDRAARRIQRWMRAKLKKPPKNIKSPKKTKPIEAPLVRRTSNVFELIRLFEKHSPPRP</sequence>
<organism evidence="4 5">
    <name type="scientific">Steinernema carpocapsae</name>
    <name type="common">Entomopathogenic nematode</name>
    <dbReference type="NCBI Taxonomy" id="34508"/>
    <lineage>
        <taxon>Eukaryota</taxon>
        <taxon>Metazoa</taxon>
        <taxon>Ecdysozoa</taxon>
        <taxon>Nematoda</taxon>
        <taxon>Chromadorea</taxon>
        <taxon>Rhabditida</taxon>
        <taxon>Tylenchina</taxon>
        <taxon>Panagrolaimomorpha</taxon>
        <taxon>Strongyloidoidea</taxon>
        <taxon>Steinernematidae</taxon>
        <taxon>Steinernema</taxon>
    </lineage>
</organism>
<dbReference type="SUPFAM" id="SSF48403">
    <property type="entry name" value="Ankyrin repeat"/>
    <property type="match status" value="2"/>
</dbReference>
<dbReference type="InterPro" id="IPR002110">
    <property type="entry name" value="Ankyrin_rpt"/>
</dbReference>
<name>A0A4V5ZXQ2_STECR</name>
<dbReference type="OrthoDB" id="5823001at2759"/>
<comment type="caution">
    <text evidence="4">The sequence shown here is derived from an EMBL/GenBank/DDBJ whole genome shotgun (WGS) entry which is preliminary data.</text>
</comment>
<dbReference type="PANTHER" id="PTHR24198">
    <property type="entry name" value="ANKYRIN REPEAT AND PROTEIN KINASE DOMAIN-CONTAINING PROTEIN"/>
    <property type="match status" value="1"/>
</dbReference>
<dbReference type="PANTHER" id="PTHR24198:SF165">
    <property type="entry name" value="ANKYRIN REPEAT-CONTAINING PROTEIN-RELATED"/>
    <property type="match status" value="1"/>
</dbReference>